<dbReference type="InterPro" id="IPR000477">
    <property type="entry name" value="RT_dom"/>
</dbReference>
<evidence type="ECO:0000259" key="5">
    <source>
        <dbReference type="PROSITE" id="PS50878"/>
    </source>
</evidence>
<organism evidence="6 7">
    <name type="scientific">Symbiodinium natans</name>
    <dbReference type="NCBI Taxonomy" id="878477"/>
    <lineage>
        <taxon>Eukaryota</taxon>
        <taxon>Sar</taxon>
        <taxon>Alveolata</taxon>
        <taxon>Dinophyceae</taxon>
        <taxon>Suessiales</taxon>
        <taxon>Symbiodiniaceae</taxon>
        <taxon>Symbiodinium</taxon>
    </lineage>
</organism>
<evidence type="ECO:0000256" key="1">
    <source>
        <dbReference type="ARBA" id="ARBA00022737"/>
    </source>
</evidence>
<feature type="domain" description="EF-hand" evidence="4">
    <location>
        <begin position="1149"/>
        <end position="1184"/>
    </location>
</feature>
<dbReference type="PANTHER" id="PTHR47447">
    <property type="entry name" value="OS03G0856100 PROTEIN"/>
    <property type="match status" value="1"/>
</dbReference>
<dbReference type="PROSITE" id="PS50222">
    <property type="entry name" value="EF_HAND_2"/>
    <property type="match status" value="2"/>
</dbReference>
<keyword evidence="1" id="KW-0677">Repeat</keyword>
<keyword evidence="2" id="KW-0106">Calcium</keyword>
<dbReference type="CDD" id="cd00051">
    <property type="entry name" value="EFh"/>
    <property type="match status" value="1"/>
</dbReference>
<evidence type="ECO:0000313" key="6">
    <source>
        <dbReference type="EMBL" id="CAE7294580.1"/>
    </source>
</evidence>
<dbReference type="GO" id="GO:0005509">
    <property type="term" value="F:calcium ion binding"/>
    <property type="evidence" value="ECO:0007669"/>
    <property type="project" value="InterPro"/>
</dbReference>
<dbReference type="EMBL" id="CAJNDS010002001">
    <property type="protein sequence ID" value="CAE7294580.1"/>
    <property type="molecule type" value="Genomic_DNA"/>
</dbReference>
<dbReference type="InterPro" id="IPR011990">
    <property type="entry name" value="TPR-like_helical_dom_sf"/>
</dbReference>
<comment type="caution">
    <text evidence="6">The sequence shown here is derived from an EMBL/GenBank/DDBJ whole genome shotgun (WGS) entry which is preliminary data.</text>
</comment>
<dbReference type="Pfam" id="PF03372">
    <property type="entry name" value="Exo_endo_phos"/>
    <property type="match status" value="1"/>
</dbReference>
<evidence type="ECO:0000256" key="2">
    <source>
        <dbReference type="ARBA" id="ARBA00022837"/>
    </source>
</evidence>
<dbReference type="SUPFAM" id="SSF56219">
    <property type="entry name" value="DNase I-like"/>
    <property type="match status" value="1"/>
</dbReference>
<dbReference type="SMART" id="SM00054">
    <property type="entry name" value="EFh"/>
    <property type="match status" value="5"/>
</dbReference>
<dbReference type="PROSITE" id="PS00018">
    <property type="entry name" value="EF_HAND_1"/>
    <property type="match status" value="5"/>
</dbReference>
<dbReference type="Gene3D" id="3.60.10.10">
    <property type="entry name" value="Endonuclease/exonuclease/phosphatase"/>
    <property type="match status" value="1"/>
</dbReference>
<dbReference type="PROSITE" id="PS50878">
    <property type="entry name" value="RT_POL"/>
    <property type="match status" value="1"/>
</dbReference>
<evidence type="ECO:0000313" key="7">
    <source>
        <dbReference type="Proteomes" id="UP000604046"/>
    </source>
</evidence>
<protein>
    <submittedName>
        <fullName evidence="6">Pol protein</fullName>
    </submittedName>
</protein>
<dbReference type="PANTHER" id="PTHR47447:SF17">
    <property type="entry name" value="OS12G0638900 PROTEIN"/>
    <property type="match status" value="1"/>
</dbReference>
<dbReference type="InterPro" id="IPR002048">
    <property type="entry name" value="EF_hand_dom"/>
</dbReference>
<sequence length="1711" mass="192117">MPKLNFMHADSWNVQGKPLPFILDWLRLEHNVVDVLSLQEVGGTSSLVEKPGAPAEAGSLREFIFDDNEHQAYIALGTSDLQSHLAQVILLNRAGVDCVLESCKAERLIGVHYIEAVTNEHRWVYSVHLPHNDNSDDIFNASLDEIAKHSNTHQDDDAIFIGDFNAEFGTARAIQLDALFNSFGYVCFRAGVPTRHGRHSSTELDYAYVSRKLASKLCRHIAQPPRLQVHDGSRTAIGSDHDRITLHLLLEARPMTKGRKARKRPNKGKCGRWSVGANLGDVLPSVRDGFAELSLHGKWESLKQVQAVATYPTPSQKFRDSQSLKDLCRQRRECHDAARRLELTRLVLARRRAEKLAWLQELEKAAADGHAQSIRYLRNRTRQHSDMSGLVRAKGGDVDAAARCVKEHFRELFSPQIPAEQEVSVESIFRDLQLATGEFAIKYFSEEEIAAGLSKGKMGKSTGLSGISYELLVAMWSMPDGRLILREFLNSLLESSEHPTEIHCSFVTLVPKLAEVVTPAQIRPINLVEASTKLFCTLLVRRLVGCWPVAPCQFGGLPGGQVADALASAHWQTYCESIADKSRVWVNADMQAAFDSIHHASVARFVCDHTNPELAREALQLLRVICRPSLRFVYQGEEWHIDQTRGIQQGHTFSSILFSYLIGHVVQEQFTQWESEGESSFFGQWGWLFVDDLILHFDDWTVAKRLLPRIQQALHTIGLQFNPAKTQVFARPEMLARGRREVPDDHVLHQYTWTSETAYLRKPLRHTSVGETSWDLWLPFVQRSVHHGVVQMAPVLKGLTWAQPALALHLLNRYVGSKWLWATRCGFPNSPLHWLLRTASAAYGEDVQVAMVLAKAADRECWRETGRRHFHSISLAEMHSHLHAGLWKRWQHSILQHVSWLFNVVVLFTGSQLRIVWVDTEEGLVAWDIDDMCSGIWQFFHYARMRYPFWVFEISMTETLYECYPGVVGLASRALEEYHQVWVDTEFGGIRNAFKQIDEDNTKSITTKEFEKALRNFNFPRQSKALFQMLDKDANGKLEMEDLIFLEKWQPLEFLLVAPDHHAKQEFRELLLAKMGRYLKAWKRILDKDATNRCNWYEFQDACREIGFRGNVGGAWRAFDEDLSGYITLKELDEQASAVLLGFRRWAIYEFGSVRQLFHTFDKDKSNSLSFLEWRGALRVYGYDGPSRELFQALDVDQEGTLSMKEVDFLDDWDLDLEEDLPENQSRRPSNQQRPASPKTSRRGSAVQTSARRLSFARRASMQEAARSRAAKVMSASNLNQDDSSDSSEPEGPKNIARRWRVQNPMGLVGLANKVVLKARAPRFYMSNGVVMERSQAGSAPSTSRPFTQTLTQSSFGVDSEPLLSRDLSASRPTTQERFLTFSEASSELPFSRPLTDATLDFGEASSELAMSRPITQQTVTFSEASSELPIFPTQKTVSEAGFGSEAVASFCFAPATGAEAIDRTGQREYLTQALGLDREMPATPPLPHARPRRLGSLARRLRAARDRGRWVEALQIWHSAKGDAQAVMGKAACAEALGAMVRTASAAEASQLLHEMHAQNIEPDHVAVGSAVAACVAGGEWEEAVKLLSEVELWKLPAKSIGSVAYNAAIGACGYAHSAESALQLLVRMDRQQIPRTPRTFGAAIGACGRGHAWVAALGLLEEMRNSRWPDVAGADPVAHAGVVSACAKAIVWRQALALVRQSAGYDMPQ</sequence>
<proteinExistence type="predicted"/>
<evidence type="ECO:0000256" key="3">
    <source>
        <dbReference type="SAM" id="MobiDB-lite"/>
    </source>
</evidence>
<keyword evidence="7" id="KW-1185">Reference proteome</keyword>
<feature type="compositionally biased region" description="Polar residues" evidence="3">
    <location>
        <begin position="1227"/>
        <end position="1239"/>
    </location>
</feature>
<dbReference type="SUPFAM" id="SSF56672">
    <property type="entry name" value="DNA/RNA polymerases"/>
    <property type="match status" value="1"/>
</dbReference>
<dbReference type="Pfam" id="PF13499">
    <property type="entry name" value="EF-hand_7"/>
    <property type="match status" value="1"/>
</dbReference>
<accession>A0A812N3W9</accession>
<name>A0A812N3W9_9DINO</name>
<gene>
    <name evidence="6" type="primary">pol</name>
    <name evidence="6" type="ORF">SNAT2548_LOCUS15515</name>
</gene>
<dbReference type="InterPro" id="IPR043502">
    <property type="entry name" value="DNA/RNA_pol_sf"/>
</dbReference>
<dbReference type="Gene3D" id="1.10.238.10">
    <property type="entry name" value="EF-hand"/>
    <property type="match status" value="2"/>
</dbReference>
<dbReference type="Pfam" id="PF00078">
    <property type="entry name" value="RVT_1"/>
    <property type="match status" value="1"/>
</dbReference>
<dbReference type="OrthoDB" id="186625at2759"/>
<feature type="domain" description="Reverse transcriptase" evidence="5">
    <location>
        <begin position="491"/>
        <end position="758"/>
    </location>
</feature>
<feature type="compositionally biased region" description="Low complexity" evidence="3">
    <location>
        <begin position="1250"/>
        <end position="1260"/>
    </location>
</feature>
<dbReference type="InterPro" id="IPR005135">
    <property type="entry name" value="Endo/exonuclease/phosphatase"/>
</dbReference>
<dbReference type="Gene3D" id="1.25.40.10">
    <property type="entry name" value="Tetratricopeptide repeat domain"/>
    <property type="match status" value="1"/>
</dbReference>
<feature type="domain" description="EF-hand" evidence="4">
    <location>
        <begin position="985"/>
        <end position="1020"/>
    </location>
</feature>
<dbReference type="Proteomes" id="UP000604046">
    <property type="component" value="Unassembled WGS sequence"/>
</dbReference>
<evidence type="ECO:0000259" key="4">
    <source>
        <dbReference type="PROSITE" id="PS50222"/>
    </source>
</evidence>
<reference evidence="6" key="1">
    <citation type="submission" date="2021-02" db="EMBL/GenBank/DDBJ databases">
        <authorList>
            <person name="Dougan E. K."/>
            <person name="Rhodes N."/>
            <person name="Thang M."/>
            <person name="Chan C."/>
        </authorList>
    </citation>
    <scope>NUCLEOTIDE SEQUENCE</scope>
</reference>
<dbReference type="GO" id="GO:0003824">
    <property type="term" value="F:catalytic activity"/>
    <property type="evidence" value="ECO:0007669"/>
    <property type="project" value="InterPro"/>
</dbReference>
<dbReference type="InterPro" id="IPR036691">
    <property type="entry name" value="Endo/exonu/phosph_ase_sf"/>
</dbReference>
<dbReference type="SUPFAM" id="SSF47473">
    <property type="entry name" value="EF-hand"/>
    <property type="match status" value="1"/>
</dbReference>
<dbReference type="InterPro" id="IPR011992">
    <property type="entry name" value="EF-hand-dom_pair"/>
</dbReference>
<feature type="region of interest" description="Disordered" evidence="3">
    <location>
        <begin position="1220"/>
        <end position="1295"/>
    </location>
</feature>
<dbReference type="InterPro" id="IPR018247">
    <property type="entry name" value="EF_Hand_1_Ca_BS"/>
</dbReference>